<keyword evidence="2" id="KW-0186">Copper</keyword>
<dbReference type="InterPro" id="IPR008972">
    <property type="entry name" value="Cupredoxin"/>
</dbReference>
<feature type="signal peptide" evidence="4">
    <location>
        <begin position="1"/>
        <end position="19"/>
    </location>
</feature>
<dbReference type="OrthoDB" id="9816061at2"/>
<dbReference type="GO" id="GO:0005507">
    <property type="term" value="F:copper ion binding"/>
    <property type="evidence" value="ECO:0007669"/>
    <property type="project" value="InterPro"/>
</dbReference>
<protein>
    <submittedName>
        <fullName evidence="6">Blue copper protein</fullName>
    </submittedName>
</protein>
<dbReference type="Proteomes" id="UP000321337">
    <property type="component" value="Unassembled WGS sequence"/>
</dbReference>
<dbReference type="RefSeq" id="WP_147072016.1">
    <property type="nucleotide sequence ID" value="NZ_AP021884.1"/>
</dbReference>
<keyword evidence="1" id="KW-0479">Metal-binding</keyword>
<accession>A0A512L7R8</accession>
<dbReference type="PANTHER" id="PTHR38439:SF3">
    <property type="entry name" value="COPPER-RESISTANT CUPROPROTEIN COPI"/>
    <property type="match status" value="1"/>
</dbReference>
<dbReference type="PANTHER" id="PTHR38439">
    <property type="entry name" value="AURACYANIN-B"/>
    <property type="match status" value="1"/>
</dbReference>
<feature type="domain" description="Blue (type 1) copper" evidence="5">
    <location>
        <begin position="68"/>
        <end position="174"/>
    </location>
</feature>
<gene>
    <name evidence="6" type="ORF">TPL01_13190</name>
</gene>
<evidence type="ECO:0000259" key="5">
    <source>
        <dbReference type="Pfam" id="PF00127"/>
    </source>
</evidence>
<keyword evidence="7" id="KW-1185">Reference proteome</keyword>
<dbReference type="CDD" id="cd04211">
    <property type="entry name" value="Cupredoxin_like_2"/>
    <property type="match status" value="1"/>
</dbReference>
<dbReference type="Gene3D" id="2.60.40.420">
    <property type="entry name" value="Cupredoxins - blue copper proteins"/>
    <property type="match status" value="1"/>
</dbReference>
<comment type="caution">
    <text evidence="6">The sequence shown here is derived from an EMBL/GenBank/DDBJ whole genome shotgun (WGS) entry which is preliminary data.</text>
</comment>
<reference evidence="6 7" key="1">
    <citation type="submission" date="2019-07" db="EMBL/GenBank/DDBJ databases">
        <title>Whole genome shotgun sequence of Thiobacillus plumbophilus NBRC 107929.</title>
        <authorList>
            <person name="Hosoyama A."/>
            <person name="Uohara A."/>
            <person name="Ohji S."/>
            <person name="Ichikawa N."/>
        </authorList>
    </citation>
    <scope>NUCLEOTIDE SEQUENCE [LARGE SCALE GENOMIC DNA]</scope>
    <source>
        <strain evidence="6 7">NBRC 107929</strain>
    </source>
</reference>
<feature type="region of interest" description="Disordered" evidence="3">
    <location>
        <begin position="24"/>
        <end position="61"/>
    </location>
</feature>
<feature type="compositionally biased region" description="Basic and acidic residues" evidence="3">
    <location>
        <begin position="24"/>
        <end position="33"/>
    </location>
</feature>
<dbReference type="InterPro" id="IPR050845">
    <property type="entry name" value="Cu-binding_ET"/>
</dbReference>
<proteinExistence type="predicted"/>
<sequence>MKKTLSILILAVLPGLALASGEHAGGHDMRGGGHDMSQMSGMEGMSRSGHDGAMGQAGDPAKVSRTIEVTMADTMRFTPDEIKVKAGETVRFFVKNTGKIPHEMVIGTADELKEHAEEMRKMPGMQHAEPNMITLKPGQRGGIVWQFDKAGSVNFACLVPGHMEAGMVGKIEVE</sequence>
<evidence type="ECO:0000313" key="6">
    <source>
        <dbReference type="EMBL" id="GEP30181.1"/>
    </source>
</evidence>
<dbReference type="EMBL" id="BKAD01000012">
    <property type="protein sequence ID" value="GEP30181.1"/>
    <property type="molecule type" value="Genomic_DNA"/>
</dbReference>
<evidence type="ECO:0000256" key="4">
    <source>
        <dbReference type="SAM" id="SignalP"/>
    </source>
</evidence>
<organism evidence="6 7">
    <name type="scientific">Sulfuriferula plumbiphila</name>
    <dbReference type="NCBI Taxonomy" id="171865"/>
    <lineage>
        <taxon>Bacteria</taxon>
        <taxon>Pseudomonadati</taxon>
        <taxon>Pseudomonadota</taxon>
        <taxon>Betaproteobacteria</taxon>
        <taxon>Nitrosomonadales</taxon>
        <taxon>Sulfuricellaceae</taxon>
        <taxon>Sulfuriferula</taxon>
    </lineage>
</organism>
<dbReference type="GO" id="GO:0009055">
    <property type="term" value="F:electron transfer activity"/>
    <property type="evidence" value="ECO:0007669"/>
    <property type="project" value="InterPro"/>
</dbReference>
<evidence type="ECO:0000256" key="1">
    <source>
        <dbReference type="ARBA" id="ARBA00022723"/>
    </source>
</evidence>
<evidence type="ECO:0000256" key="3">
    <source>
        <dbReference type="SAM" id="MobiDB-lite"/>
    </source>
</evidence>
<name>A0A512L7R8_9PROT</name>
<keyword evidence="4" id="KW-0732">Signal</keyword>
<dbReference type="SUPFAM" id="SSF49503">
    <property type="entry name" value="Cupredoxins"/>
    <property type="match status" value="1"/>
</dbReference>
<evidence type="ECO:0000313" key="7">
    <source>
        <dbReference type="Proteomes" id="UP000321337"/>
    </source>
</evidence>
<dbReference type="Pfam" id="PF00127">
    <property type="entry name" value="Copper-bind"/>
    <property type="match status" value="1"/>
</dbReference>
<evidence type="ECO:0000256" key="2">
    <source>
        <dbReference type="ARBA" id="ARBA00023008"/>
    </source>
</evidence>
<dbReference type="AlphaFoldDB" id="A0A512L7R8"/>
<dbReference type="InterPro" id="IPR000923">
    <property type="entry name" value="BlueCu_1"/>
</dbReference>
<feature type="chain" id="PRO_5022083356" evidence="4">
    <location>
        <begin position="20"/>
        <end position="174"/>
    </location>
</feature>